<dbReference type="InterPro" id="IPR020904">
    <property type="entry name" value="Sc_DH/Rdtase_CS"/>
</dbReference>
<dbReference type="Proteomes" id="UP000009874">
    <property type="component" value="Unassembled WGS sequence"/>
</dbReference>
<keyword evidence="3" id="KW-1185">Reference proteome</keyword>
<dbReference type="PROSITE" id="PS00061">
    <property type="entry name" value="ADH_SHORT"/>
    <property type="match status" value="1"/>
</dbReference>
<dbReference type="PATRIC" id="fig|883126.3.peg.2560"/>
<dbReference type="InterPro" id="IPR002347">
    <property type="entry name" value="SDR_fam"/>
</dbReference>
<dbReference type="STRING" id="47229.LO55_4005"/>
<dbReference type="Pfam" id="PF13561">
    <property type="entry name" value="adh_short_C2"/>
    <property type="match status" value="1"/>
</dbReference>
<dbReference type="PANTHER" id="PTHR42760">
    <property type="entry name" value="SHORT-CHAIN DEHYDROGENASES/REDUCTASES FAMILY MEMBER"/>
    <property type="match status" value="1"/>
</dbReference>
<accession>K9DBZ1</accession>
<organism evidence="2 3">
    <name type="scientific">Massilia timonae CCUG 45783</name>
    <dbReference type="NCBI Taxonomy" id="883126"/>
    <lineage>
        <taxon>Bacteria</taxon>
        <taxon>Pseudomonadati</taxon>
        <taxon>Pseudomonadota</taxon>
        <taxon>Betaproteobacteria</taxon>
        <taxon>Burkholderiales</taxon>
        <taxon>Oxalobacteraceae</taxon>
        <taxon>Telluria group</taxon>
        <taxon>Massilia</taxon>
    </lineage>
</organism>
<sequence length="274" mass="29170">MFDNEETSVGLLNDKVALITGAGGGIGRGVARRFAREGAAVVIAEIDRDSGAQVAREVEELGGRALFVHTDVLRKESVLAAIDAAVARFGGLDILVNNAFVPTPNILLEDKTDEMLDQTLTSTIKAAWWAMRAALPHMRARGGGKIVNFYSIDVELGAWLHADYNTGKAGIVGLTRSAAAEWGRFNITVNAIAPTAMGATFHKLAAENPGFAERAAAMRPLGRCGDPEEDIGPVVVFLSSDMSRYVTGESFHVDGGLHLPGYNSRPANVPVRET</sequence>
<dbReference type="PRINTS" id="PR00080">
    <property type="entry name" value="SDRFAMILY"/>
</dbReference>
<dbReference type="EMBL" id="AGZI01000029">
    <property type="protein sequence ID" value="EKU82224.1"/>
    <property type="molecule type" value="Genomic_DNA"/>
</dbReference>
<evidence type="ECO:0000256" key="1">
    <source>
        <dbReference type="ARBA" id="ARBA00006484"/>
    </source>
</evidence>
<gene>
    <name evidence="2" type="ORF">HMPREF9710_02535</name>
</gene>
<dbReference type="HOGENOM" id="CLU_010194_2_10_4"/>
<evidence type="ECO:0000313" key="2">
    <source>
        <dbReference type="EMBL" id="EKU82224.1"/>
    </source>
</evidence>
<dbReference type="FunFam" id="3.40.50.720:FF:000084">
    <property type="entry name" value="Short-chain dehydrogenase reductase"/>
    <property type="match status" value="1"/>
</dbReference>
<proteinExistence type="inferred from homology"/>
<protein>
    <submittedName>
        <fullName evidence="2">Uncharacterized protein</fullName>
    </submittedName>
</protein>
<comment type="caution">
    <text evidence="2">The sequence shown here is derived from an EMBL/GenBank/DDBJ whole genome shotgun (WGS) entry which is preliminary data.</text>
</comment>
<dbReference type="InterPro" id="IPR036291">
    <property type="entry name" value="NAD(P)-bd_dom_sf"/>
</dbReference>
<dbReference type="Gene3D" id="3.40.50.720">
    <property type="entry name" value="NAD(P)-binding Rossmann-like Domain"/>
    <property type="match status" value="1"/>
</dbReference>
<dbReference type="GO" id="GO:0016616">
    <property type="term" value="F:oxidoreductase activity, acting on the CH-OH group of donors, NAD or NADP as acceptor"/>
    <property type="evidence" value="ECO:0007669"/>
    <property type="project" value="TreeGrafter"/>
</dbReference>
<evidence type="ECO:0000313" key="3">
    <source>
        <dbReference type="Proteomes" id="UP000009874"/>
    </source>
</evidence>
<reference evidence="2 3" key="1">
    <citation type="submission" date="2012-09" db="EMBL/GenBank/DDBJ databases">
        <title>The Genome Sequence of Massilia timonae CCUG 45783.</title>
        <authorList>
            <consortium name="The Broad Institute Genome Sequencing Platform"/>
            <person name="Earl A."/>
            <person name="Ward D."/>
            <person name="Feldgarden M."/>
            <person name="Gevers D."/>
            <person name="Huys G."/>
            <person name="Walker B."/>
            <person name="Young S.K."/>
            <person name="Zeng Q."/>
            <person name="Gargeya S."/>
            <person name="Fitzgerald M."/>
            <person name="Haas B."/>
            <person name="Abouelleil A."/>
            <person name="Alvarado L."/>
            <person name="Arachchi H.M."/>
            <person name="Berlin A.M."/>
            <person name="Chapman S.B."/>
            <person name="Goldberg J."/>
            <person name="Griggs A."/>
            <person name="Gujja S."/>
            <person name="Hansen M."/>
            <person name="Howarth C."/>
            <person name="Imamovic A."/>
            <person name="Larimer J."/>
            <person name="McCowen C."/>
            <person name="Montmayeur A."/>
            <person name="Murphy C."/>
            <person name="Neiman D."/>
            <person name="Pearson M."/>
            <person name="Priest M."/>
            <person name="Roberts A."/>
            <person name="Saif S."/>
            <person name="Shea T."/>
            <person name="Sisk P."/>
            <person name="Sykes S."/>
            <person name="Wortman J."/>
            <person name="Nusbaum C."/>
            <person name="Birren B."/>
        </authorList>
    </citation>
    <scope>NUCLEOTIDE SEQUENCE [LARGE SCALE GENOMIC DNA]</scope>
    <source>
        <strain evidence="2 3">CCUG 45783</strain>
    </source>
</reference>
<dbReference type="SUPFAM" id="SSF51735">
    <property type="entry name" value="NAD(P)-binding Rossmann-fold domains"/>
    <property type="match status" value="1"/>
</dbReference>
<dbReference type="PRINTS" id="PR00081">
    <property type="entry name" value="GDHRDH"/>
</dbReference>
<dbReference type="CDD" id="cd05233">
    <property type="entry name" value="SDR_c"/>
    <property type="match status" value="1"/>
</dbReference>
<dbReference type="PANTHER" id="PTHR42760:SF40">
    <property type="entry name" value="3-OXOACYL-[ACYL-CARRIER-PROTEIN] REDUCTASE, CHLOROPLASTIC"/>
    <property type="match status" value="1"/>
</dbReference>
<dbReference type="eggNOG" id="COG1028">
    <property type="taxonomic scope" value="Bacteria"/>
</dbReference>
<dbReference type="AlphaFoldDB" id="K9DBZ1"/>
<dbReference type="GO" id="GO:0030497">
    <property type="term" value="P:fatty acid elongation"/>
    <property type="evidence" value="ECO:0007669"/>
    <property type="project" value="TreeGrafter"/>
</dbReference>
<comment type="similarity">
    <text evidence="1">Belongs to the short-chain dehydrogenases/reductases (SDR) family.</text>
</comment>
<name>K9DBZ1_9BURK</name>